<evidence type="ECO:0000256" key="1">
    <source>
        <dbReference type="SAM" id="MobiDB-lite"/>
    </source>
</evidence>
<evidence type="ECO:0000313" key="2">
    <source>
        <dbReference type="EMBL" id="OAA56714.1"/>
    </source>
</evidence>
<comment type="caution">
    <text evidence="2">The sequence shown here is derived from an EMBL/GenBank/DDBJ whole genome shotgun (WGS) entry which is preliminary data.</text>
</comment>
<evidence type="ECO:0000313" key="3">
    <source>
        <dbReference type="Proteomes" id="UP000076874"/>
    </source>
</evidence>
<organism evidence="2 3">
    <name type="scientific">Niveomyces insectorum RCEF 264</name>
    <dbReference type="NCBI Taxonomy" id="1081102"/>
    <lineage>
        <taxon>Eukaryota</taxon>
        <taxon>Fungi</taxon>
        <taxon>Dikarya</taxon>
        <taxon>Ascomycota</taxon>
        <taxon>Pezizomycotina</taxon>
        <taxon>Sordariomycetes</taxon>
        <taxon>Hypocreomycetidae</taxon>
        <taxon>Hypocreales</taxon>
        <taxon>Cordycipitaceae</taxon>
        <taxon>Niveomyces</taxon>
    </lineage>
</organism>
<sequence>MREMNEHTLYLNAELYCVLCRYDLPRSLFEHRIGWPLKSNNHEDWELNVIGFFDAARDESCSGVPTAPSAGLHVFRANLKESTWPPDYSSPFRILRRKGHAQSTSVCVGFSKRPCQDRQHFDPYGILFFVHECCWKAVRRRADWQQHPSAALLTFRHLYWLGRNTRSLLPRACVSGDEYAAALSQLPSLLAADASHPSGLGALLSQAASKLPAELHLHIARHLQGGLVSSLLRSRETVSMLLRLLLTAEPSFTPWQGVRKEQLFRTNPDMATGSRDGHRGQLCANGIRLFGRMYLRTVAFASWAKNRKRKHGYRGSGDGTNGADDGGGWKEPRRPHWDMVIPGLKLLRIRSDGSDDDDPSVGQESWPARALWNTDTELPVRGDLVVADTERLPGHLLHYPGRRLCQFLPLQLHGVAATGLTVYCKYSGICGMTAHFGGDGVSDSQQQRHIGWRRGMPIHMALVADERIVFLSLRVSETLDGRSNFGPSLIVGTNLHQTVLFGVYLSSFSHISTSVLLTKGSQPVYGLFTDILTTDDCCLKSIGMCVDPVSTQRVGSPPSAASVPEWLLLHAPNFRSEAIQPDKGFFSTAHLTSDVWRLQLRKQGDRCVGLSIHHRDGRVEILGRWEPAGDIAGATLSDLYIASDHGRASPDPTVPALSALTFRMALIGEQSWPVRYAYVADIVLGVDPVGPDDVVFTITGNKNP</sequence>
<proteinExistence type="predicted"/>
<dbReference type="STRING" id="1081102.A0A167PJ74"/>
<feature type="compositionally biased region" description="Gly residues" evidence="1">
    <location>
        <begin position="314"/>
        <end position="326"/>
    </location>
</feature>
<feature type="region of interest" description="Disordered" evidence="1">
    <location>
        <begin position="309"/>
        <end position="335"/>
    </location>
</feature>
<accession>A0A167PJ74</accession>
<reference evidence="2 3" key="1">
    <citation type="journal article" date="2016" name="Genome Biol. Evol.">
        <title>Divergent and convergent evolution of fungal pathogenicity.</title>
        <authorList>
            <person name="Shang Y."/>
            <person name="Xiao G."/>
            <person name="Zheng P."/>
            <person name="Cen K."/>
            <person name="Zhan S."/>
            <person name="Wang C."/>
        </authorList>
    </citation>
    <scope>NUCLEOTIDE SEQUENCE [LARGE SCALE GENOMIC DNA]</scope>
    <source>
        <strain evidence="2 3">RCEF 264</strain>
    </source>
</reference>
<name>A0A167PJ74_9HYPO</name>
<dbReference type="OrthoDB" id="4899514at2759"/>
<dbReference type="EMBL" id="AZHD01000016">
    <property type="protein sequence ID" value="OAA56714.1"/>
    <property type="molecule type" value="Genomic_DNA"/>
</dbReference>
<dbReference type="AlphaFoldDB" id="A0A167PJ74"/>
<gene>
    <name evidence="2" type="ORF">SPI_07721</name>
</gene>
<keyword evidence="3" id="KW-1185">Reference proteome</keyword>
<protein>
    <submittedName>
        <fullName evidence="2">Uncharacterized protein</fullName>
    </submittedName>
</protein>
<dbReference type="Proteomes" id="UP000076874">
    <property type="component" value="Unassembled WGS sequence"/>
</dbReference>